<keyword evidence="8" id="KW-0175">Coiled coil</keyword>
<proteinExistence type="inferred from homology"/>
<comment type="caution">
    <text evidence="10">The sequence shown here is derived from an EMBL/GenBank/DDBJ whole genome shotgun (WGS) entry which is preliminary data.</text>
</comment>
<comment type="subcellular location">
    <subcellularLocation>
        <location evidence="1">Nucleus</location>
    </subcellularLocation>
</comment>
<feature type="compositionally biased region" description="Basic and acidic residues" evidence="9">
    <location>
        <begin position="1"/>
        <end position="26"/>
    </location>
</feature>
<keyword evidence="7" id="KW-0539">Nucleus</keyword>
<accession>A0A9X0A3W5</accession>
<protein>
    <submittedName>
        <fullName evidence="10">Uncharacterized protein</fullName>
    </submittedName>
</protein>
<sequence length="283" mass="32340">MDGEKEKEGEKATEGEQAKEGEKTQERPSLPLPKDAVLADLITRLHPKWIVKYHEHDSLLQNIESEELTPEEMTAAWAAYEAEKSGQTVPAYARSQPVPGSDAHTQQQVAERIRLNSEMLQQMQQIRQLQEMQQRQEIQERMQRARQQQQQIYQQRRDALYQQHQRQQEETRRLNQMRFIQHMQQQPGQPMQLGQSTVNVQTQLPPTTQTSYGRPGQPYQPLNLQFQLPPNLRLTTPTTGTASTSGTPPTINLTLGQPTQVSTVRTLPSVGQVSRPPLTNSPK</sequence>
<evidence type="ECO:0000313" key="11">
    <source>
        <dbReference type="Proteomes" id="UP001163046"/>
    </source>
</evidence>
<evidence type="ECO:0000256" key="3">
    <source>
        <dbReference type="ARBA" id="ARBA00022741"/>
    </source>
</evidence>
<dbReference type="OrthoDB" id="2020972at2759"/>
<comment type="similarity">
    <text evidence="2">Belongs to the SNF2/RAD54 helicase family.</text>
</comment>
<feature type="region of interest" description="Disordered" evidence="9">
    <location>
        <begin position="1"/>
        <end position="33"/>
    </location>
</feature>
<dbReference type="InterPro" id="IPR044574">
    <property type="entry name" value="ARIP4-like"/>
</dbReference>
<dbReference type="GO" id="GO:0016887">
    <property type="term" value="F:ATP hydrolysis activity"/>
    <property type="evidence" value="ECO:0007669"/>
    <property type="project" value="InterPro"/>
</dbReference>
<keyword evidence="11" id="KW-1185">Reference proteome</keyword>
<keyword evidence="4" id="KW-0378">Hydrolase</keyword>
<keyword evidence="3" id="KW-0547">Nucleotide-binding</keyword>
<dbReference type="EMBL" id="MU825399">
    <property type="protein sequence ID" value="KAJ7392926.1"/>
    <property type="molecule type" value="Genomic_DNA"/>
</dbReference>
<reference evidence="10" key="1">
    <citation type="submission" date="2023-01" db="EMBL/GenBank/DDBJ databases">
        <title>Genome assembly of the deep-sea coral Lophelia pertusa.</title>
        <authorList>
            <person name="Herrera S."/>
            <person name="Cordes E."/>
        </authorList>
    </citation>
    <scope>NUCLEOTIDE SEQUENCE</scope>
    <source>
        <strain evidence="10">USNM1676648</strain>
        <tissue evidence="10">Polyp</tissue>
    </source>
</reference>
<evidence type="ECO:0000256" key="7">
    <source>
        <dbReference type="ARBA" id="ARBA00023242"/>
    </source>
</evidence>
<gene>
    <name evidence="10" type="ORF">OS493_008166</name>
</gene>
<keyword evidence="6" id="KW-0238">DNA-binding</keyword>
<evidence type="ECO:0000256" key="6">
    <source>
        <dbReference type="ARBA" id="ARBA00023125"/>
    </source>
</evidence>
<evidence type="ECO:0000256" key="4">
    <source>
        <dbReference type="ARBA" id="ARBA00022806"/>
    </source>
</evidence>
<organism evidence="10 11">
    <name type="scientific">Desmophyllum pertusum</name>
    <dbReference type="NCBI Taxonomy" id="174260"/>
    <lineage>
        <taxon>Eukaryota</taxon>
        <taxon>Metazoa</taxon>
        <taxon>Cnidaria</taxon>
        <taxon>Anthozoa</taxon>
        <taxon>Hexacorallia</taxon>
        <taxon>Scleractinia</taxon>
        <taxon>Caryophylliina</taxon>
        <taxon>Caryophylliidae</taxon>
        <taxon>Desmophyllum</taxon>
    </lineage>
</organism>
<keyword evidence="5" id="KW-0067">ATP-binding</keyword>
<dbReference type="PANTHER" id="PTHR45797:SF3">
    <property type="entry name" value="TRANSCRIPTIONAL REGULATOR ATRX HOMOLOG"/>
    <property type="match status" value="1"/>
</dbReference>
<feature type="coiled-coil region" evidence="8">
    <location>
        <begin position="112"/>
        <end position="155"/>
    </location>
</feature>
<evidence type="ECO:0000256" key="1">
    <source>
        <dbReference type="ARBA" id="ARBA00004123"/>
    </source>
</evidence>
<evidence type="ECO:0000256" key="2">
    <source>
        <dbReference type="ARBA" id="ARBA00007025"/>
    </source>
</evidence>
<keyword evidence="4" id="KW-0347">Helicase</keyword>
<evidence type="ECO:0000313" key="10">
    <source>
        <dbReference type="EMBL" id="KAJ7392926.1"/>
    </source>
</evidence>
<dbReference type="Proteomes" id="UP001163046">
    <property type="component" value="Unassembled WGS sequence"/>
</dbReference>
<dbReference type="GO" id="GO:0004386">
    <property type="term" value="F:helicase activity"/>
    <property type="evidence" value="ECO:0007669"/>
    <property type="project" value="UniProtKB-KW"/>
</dbReference>
<dbReference type="GO" id="GO:0003677">
    <property type="term" value="F:DNA binding"/>
    <property type="evidence" value="ECO:0007669"/>
    <property type="project" value="UniProtKB-KW"/>
</dbReference>
<evidence type="ECO:0000256" key="8">
    <source>
        <dbReference type="SAM" id="Coils"/>
    </source>
</evidence>
<evidence type="ECO:0000256" key="9">
    <source>
        <dbReference type="SAM" id="MobiDB-lite"/>
    </source>
</evidence>
<dbReference type="AlphaFoldDB" id="A0A9X0A3W5"/>
<dbReference type="GO" id="GO:0005634">
    <property type="term" value="C:nucleus"/>
    <property type="evidence" value="ECO:0007669"/>
    <property type="project" value="UniProtKB-SubCell"/>
</dbReference>
<dbReference type="PANTHER" id="PTHR45797">
    <property type="entry name" value="RAD54-LIKE"/>
    <property type="match status" value="1"/>
</dbReference>
<name>A0A9X0A3W5_9CNID</name>
<evidence type="ECO:0000256" key="5">
    <source>
        <dbReference type="ARBA" id="ARBA00022840"/>
    </source>
</evidence>
<dbReference type="GO" id="GO:0005524">
    <property type="term" value="F:ATP binding"/>
    <property type="evidence" value="ECO:0007669"/>
    <property type="project" value="UniProtKB-KW"/>
</dbReference>